<reference evidence="2 3" key="1">
    <citation type="submission" date="2017-02" db="EMBL/GenBank/DDBJ databases">
        <authorList>
            <person name="Peterson S.W."/>
        </authorList>
    </citation>
    <scope>NUCLEOTIDE SEQUENCE [LARGE SCALE GENOMIC DNA]</scope>
    <source>
        <strain evidence="2 3">DSM 45154</strain>
    </source>
</reference>
<evidence type="ECO:0000256" key="1">
    <source>
        <dbReference type="SAM" id="MobiDB-lite"/>
    </source>
</evidence>
<keyword evidence="3" id="KW-1185">Reference proteome</keyword>
<organism evidence="2 3">
    <name type="scientific">Marinactinospora thermotolerans DSM 45154</name>
    <dbReference type="NCBI Taxonomy" id="1122192"/>
    <lineage>
        <taxon>Bacteria</taxon>
        <taxon>Bacillati</taxon>
        <taxon>Actinomycetota</taxon>
        <taxon>Actinomycetes</taxon>
        <taxon>Streptosporangiales</taxon>
        <taxon>Nocardiopsidaceae</taxon>
        <taxon>Marinactinospora</taxon>
    </lineage>
</organism>
<dbReference type="AlphaFoldDB" id="A0A1T4N677"/>
<name>A0A1T4N677_9ACTN</name>
<evidence type="ECO:0000313" key="3">
    <source>
        <dbReference type="Proteomes" id="UP000190637"/>
    </source>
</evidence>
<protein>
    <submittedName>
        <fullName evidence="2">Uncharacterized protein</fullName>
    </submittedName>
</protein>
<feature type="region of interest" description="Disordered" evidence="1">
    <location>
        <begin position="1"/>
        <end position="20"/>
    </location>
</feature>
<dbReference type="EMBL" id="FUWS01000003">
    <property type="protein sequence ID" value="SJZ74809.1"/>
    <property type="molecule type" value="Genomic_DNA"/>
</dbReference>
<proteinExistence type="predicted"/>
<dbReference type="Proteomes" id="UP000190637">
    <property type="component" value="Unassembled WGS sequence"/>
</dbReference>
<sequence length="139" mass="15341">MPRKEQVLSPSRQPSVRDRARRVQDFRFRQARRTVPAGFRKTRTTLDAIWNAAADETTRTELHALYHALGAAERALAYDPVSAGERLAELRRTVAGLIEADPTGDDEAAAIARPGYTGLSDLDATMARLLQRHYGALAA</sequence>
<gene>
    <name evidence="2" type="ORF">SAMN02745673_01298</name>
</gene>
<accession>A0A1T4N677</accession>
<evidence type="ECO:0000313" key="2">
    <source>
        <dbReference type="EMBL" id="SJZ74809.1"/>
    </source>
</evidence>
<dbReference type="RefSeq" id="WP_078760700.1">
    <property type="nucleotide sequence ID" value="NZ_FUWS01000003.1"/>
</dbReference>